<accession>A0ABX2THX6</accession>
<comment type="caution">
    <text evidence="4">The sequence shown here is derived from an EMBL/GenBank/DDBJ whole genome shotgun (WGS) entry which is preliminary data.</text>
</comment>
<keyword evidence="2" id="KW-1133">Transmembrane helix</keyword>
<feature type="transmembrane region" description="Helical" evidence="2">
    <location>
        <begin position="657"/>
        <end position="678"/>
    </location>
</feature>
<dbReference type="InterPro" id="IPR011009">
    <property type="entry name" value="Kinase-like_dom_sf"/>
</dbReference>
<organism evidence="4 5">
    <name type="scientific">Azospirillum oleiclasticum</name>
    <dbReference type="NCBI Taxonomy" id="2735135"/>
    <lineage>
        <taxon>Bacteria</taxon>
        <taxon>Pseudomonadati</taxon>
        <taxon>Pseudomonadota</taxon>
        <taxon>Alphaproteobacteria</taxon>
        <taxon>Rhodospirillales</taxon>
        <taxon>Azospirillaceae</taxon>
        <taxon>Azospirillum</taxon>
    </lineage>
</organism>
<keyword evidence="4" id="KW-0723">Serine/threonine-protein kinase</keyword>
<dbReference type="Gene3D" id="1.10.510.10">
    <property type="entry name" value="Transferase(Phosphotransferase) domain 1"/>
    <property type="match status" value="1"/>
</dbReference>
<dbReference type="RefSeq" id="WP_180285543.1">
    <property type="nucleotide sequence ID" value="NZ_JABFDB010000031.1"/>
</dbReference>
<dbReference type="SUPFAM" id="SSF56112">
    <property type="entry name" value="Protein kinase-like (PK-like)"/>
    <property type="match status" value="1"/>
</dbReference>
<protein>
    <submittedName>
        <fullName evidence="4">Serine/threonine protein kinase</fullName>
    </submittedName>
</protein>
<keyword evidence="5" id="KW-1185">Reference proteome</keyword>
<evidence type="ECO:0000256" key="2">
    <source>
        <dbReference type="SAM" id="Phobius"/>
    </source>
</evidence>
<feature type="domain" description="Protein kinase" evidence="3">
    <location>
        <begin position="23"/>
        <end position="284"/>
    </location>
</feature>
<gene>
    <name evidence="4" type="ORF">HND93_29060</name>
</gene>
<evidence type="ECO:0000313" key="5">
    <source>
        <dbReference type="Proteomes" id="UP000584642"/>
    </source>
</evidence>
<reference evidence="4 5" key="1">
    <citation type="submission" date="2020-05" db="EMBL/GenBank/DDBJ databases">
        <title>Azospirillum oleiclasticum sp. nov, a nitrogen-fixing and heavy crude oil-emulsifying bacterium isolated from the crude oil of Yumen Oilfield.</title>
        <authorList>
            <person name="Wu D."/>
            <person name="Cai M."/>
            <person name="Zhang X."/>
        </authorList>
    </citation>
    <scope>NUCLEOTIDE SEQUENCE [LARGE SCALE GENOMIC DNA]</scope>
    <source>
        <strain evidence="4 5">ROY-1-1-2</strain>
    </source>
</reference>
<dbReference type="Proteomes" id="UP000584642">
    <property type="component" value="Unassembled WGS sequence"/>
</dbReference>
<evidence type="ECO:0000256" key="1">
    <source>
        <dbReference type="SAM" id="MobiDB-lite"/>
    </source>
</evidence>
<dbReference type="PROSITE" id="PS50011">
    <property type="entry name" value="PROTEIN_KINASE_DOM"/>
    <property type="match status" value="1"/>
</dbReference>
<dbReference type="InterPro" id="IPR000719">
    <property type="entry name" value="Prot_kinase_dom"/>
</dbReference>
<keyword evidence="4" id="KW-0418">Kinase</keyword>
<keyword evidence="2" id="KW-0812">Transmembrane</keyword>
<keyword evidence="4" id="KW-0808">Transferase</keyword>
<dbReference type="EMBL" id="JABFDB010000031">
    <property type="protein sequence ID" value="NYZ23769.1"/>
    <property type="molecule type" value="Genomic_DNA"/>
</dbReference>
<feature type="compositionally biased region" description="Polar residues" evidence="1">
    <location>
        <begin position="1"/>
        <end position="17"/>
    </location>
</feature>
<evidence type="ECO:0000313" key="4">
    <source>
        <dbReference type="EMBL" id="NYZ23769.1"/>
    </source>
</evidence>
<dbReference type="SMART" id="SM00220">
    <property type="entry name" value="S_TKc"/>
    <property type="match status" value="1"/>
</dbReference>
<evidence type="ECO:0000259" key="3">
    <source>
        <dbReference type="PROSITE" id="PS50011"/>
    </source>
</evidence>
<sequence length="679" mass="74779">MPSDAQTATTDRASASSEPVRLGERYEVLPGGALPHLNAAAGAAFTARALRDKRTEPFALICSGTVLPRTDVIATVSNMDNTTVMRLLDYGVIDWAPDRMRRFALIFEKPAGRRIMSSLSDTMDPMPEDTLTRQILHPIVGALKEMASRGLVHGAIRPTNMFYRDLTSGVLMLGECVSSTPGYGQPAVLETVERGMAAPGGRGQGTTADDLYSLGVSLVFLLLGRNPVAAYDDEQILQAKIERGSYPALIGQTRLPLGITEVIRGLLVDDPKQRWTLNDLDLWLSGRRLSPKQPQVPRRAARPLEFQGQEYWHCRTLARAIGRYPAAAAPVIESGELDKWLRRSMGDDARADAVATAVQTASAAGKGGTASDRLVARVCMALDPPAPIRYRSRAVMPDGLGPALAEAFLRNESPQSIAEILGNQLPMFWVNVQHDFKPEFVPLVHTFDQLRGFLDRSTPSLGIERVLYEMNPTMPCVSPLVVRQYPITPQDVLRALDWAGSGGDRAREPMDRHIAAFFACRHRRTEDLLYTQIAPNTEPMRRTIAMLTILADVQARTGTEPLPHLCQWMRSLLEPAFRRFHSRPHQEEVRRQAESAANGGRLAELLKIVDDPDSLRKDKTDFEAAQIAYREASGEIERLRATIRDREGIIQGSGRQVAAIASSLVSTVLVAGIIVFYAL</sequence>
<name>A0ABX2THX6_9PROT</name>
<feature type="region of interest" description="Disordered" evidence="1">
    <location>
        <begin position="1"/>
        <end position="20"/>
    </location>
</feature>
<dbReference type="GO" id="GO:0004674">
    <property type="term" value="F:protein serine/threonine kinase activity"/>
    <property type="evidence" value="ECO:0007669"/>
    <property type="project" value="UniProtKB-KW"/>
</dbReference>
<proteinExistence type="predicted"/>
<keyword evidence="2" id="KW-0472">Membrane</keyword>